<name>A0A0Q4B2K7_9BACT</name>
<dbReference type="CDD" id="cd00885">
    <property type="entry name" value="cinA"/>
    <property type="match status" value="1"/>
</dbReference>
<dbReference type="InterPro" id="IPR001453">
    <property type="entry name" value="MoaB/Mog_dom"/>
</dbReference>
<dbReference type="PANTHER" id="PTHR13939:SF0">
    <property type="entry name" value="NMN AMIDOHYDROLASE-LIKE PROTEIN YFAY"/>
    <property type="match status" value="1"/>
</dbReference>
<dbReference type="Pfam" id="PF02464">
    <property type="entry name" value="CinA"/>
    <property type="match status" value="1"/>
</dbReference>
<sequence>MVGRVTAGIIAVGTELAIGQVLDTNSRYIAQRLSAVGCDVREVLVIPDDRVAMLRAFADFSSKYRITTITGGLGPTADDFTKEILLQLFGGKLVEDPATLQLVTERLAKRGLALTPRNAEQAMVPSSCEVLPNKLGTAPGMLFCQGANWVFSLPGVPFETEALVDEQVIPRVSRLSTGKPLQRVLKIYGIAESYLADRIASWEQRLAEHFSLAYLPGPEGIRLRIDSKEPGTPALQEELTSYVEELKDLIPNEFYGEGDETLPSVVGSLLKRKSATIATAESCTAGRLAEAITSVPGASDYYLGGLVTYGDRIKREQLGVKPDLLARFGAVSEEVAGAMAQGVMERLKAEYGIATTGLLGPGGDGSKTPVGTFYWAVASRVGVTTGRALLSSTRAVNAVRATYDALNGLRRVLIGCL</sequence>
<dbReference type="PATRIC" id="fig|1702214.3.peg.1927"/>
<dbReference type="InterPro" id="IPR008135">
    <property type="entry name" value="Competence-induced_CinA"/>
</dbReference>
<feature type="domain" description="MoaB/Mog" evidence="2">
    <location>
        <begin position="8"/>
        <end position="175"/>
    </location>
</feature>
<dbReference type="HAMAP" id="MF_00226_B">
    <property type="entry name" value="CinA_B"/>
    <property type="match status" value="1"/>
</dbReference>
<proteinExistence type="inferred from homology"/>
<comment type="similarity">
    <text evidence="1">Belongs to the CinA family.</text>
</comment>
<dbReference type="AlphaFoldDB" id="A0A0Q4B2K7"/>
<dbReference type="SUPFAM" id="SSF53218">
    <property type="entry name" value="Molybdenum cofactor biosynthesis proteins"/>
    <property type="match status" value="1"/>
</dbReference>
<evidence type="ECO:0000313" key="4">
    <source>
        <dbReference type="Proteomes" id="UP000054172"/>
    </source>
</evidence>
<dbReference type="Pfam" id="PF00994">
    <property type="entry name" value="MoCF_biosynth"/>
    <property type="match status" value="1"/>
</dbReference>
<dbReference type="SMART" id="SM00852">
    <property type="entry name" value="MoCF_biosynth"/>
    <property type="match status" value="1"/>
</dbReference>
<dbReference type="InterPro" id="IPR008136">
    <property type="entry name" value="CinA_C"/>
</dbReference>
<dbReference type="STRING" id="1702214.AL399_01650"/>
<dbReference type="InterPro" id="IPR050101">
    <property type="entry name" value="CinA"/>
</dbReference>
<dbReference type="InterPro" id="IPR036425">
    <property type="entry name" value="MoaB/Mog-like_dom_sf"/>
</dbReference>
<dbReference type="Proteomes" id="UP000054172">
    <property type="component" value="Unassembled WGS sequence"/>
</dbReference>
<dbReference type="EMBL" id="LIIK01000004">
    <property type="protein sequence ID" value="KQM09503.1"/>
    <property type="molecule type" value="Genomic_DNA"/>
</dbReference>
<dbReference type="Pfam" id="PF18146">
    <property type="entry name" value="CinA_KH"/>
    <property type="match status" value="1"/>
</dbReference>
<reference evidence="3" key="1">
    <citation type="submission" date="2015-08" db="EMBL/GenBank/DDBJ databases">
        <title>Candidatus Bacteriodes Periocalifornicus.</title>
        <authorList>
            <person name="McLean J.S."/>
            <person name="Kelley S."/>
        </authorList>
    </citation>
    <scope>NUCLEOTIDE SEQUENCE [LARGE SCALE GENOMIC DNA]</scope>
    <source>
        <strain evidence="3">12B</strain>
    </source>
</reference>
<dbReference type="NCBIfam" id="TIGR00200">
    <property type="entry name" value="cinA_nterm"/>
    <property type="match status" value="1"/>
</dbReference>
<dbReference type="InterPro" id="IPR036653">
    <property type="entry name" value="CinA-like_C"/>
</dbReference>
<dbReference type="InterPro" id="IPR041424">
    <property type="entry name" value="CinA_KH"/>
</dbReference>
<evidence type="ECO:0000256" key="1">
    <source>
        <dbReference type="HAMAP-Rule" id="MF_00226"/>
    </source>
</evidence>
<dbReference type="SUPFAM" id="SSF142433">
    <property type="entry name" value="CinA-like"/>
    <property type="match status" value="1"/>
</dbReference>
<keyword evidence="4" id="KW-1185">Reference proteome</keyword>
<organism evidence="3 4">
    <name type="scientific">Candidatus [Bacteroides] periocalifornicus</name>
    <dbReference type="NCBI Taxonomy" id="1702214"/>
    <lineage>
        <taxon>Bacteria</taxon>
        <taxon>Pseudomonadati</taxon>
        <taxon>Bacteroidota</taxon>
    </lineage>
</organism>
<comment type="caution">
    <text evidence="3">The sequence shown here is derived from an EMBL/GenBank/DDBJ whole genome shotgun (WGS) entry which is preliminary data.</text>
</comment>
<accession>A0A0Q4B2K7</accession>
<dbReference type="Gene3D" id="3.40.980.10">
    <property type="entry name" value="MoaB/Mog-like domain"/>
    <property type="match status" value="1"/>
</dbReference>
<dbReference type="Gene3D" id="3.30.70.2860">
    <property type="match status" value="1"/>
</dbReference>
<evidence type="ECO:0000313" key="3">
    <source>
        <dbReference type="EMBL" id="KQM09503.1"/>
    </source>
</evidence>
<protein>
    <recommendedName>
        <fullName evidence="1">CinA-like protein</fullName>
    </recommendedName>
</protein>
<dbReference type="NCBIfam" id="TIGR00199">
    <property type="entry name" value="PncC_domain"/>
    <property type="match status" value="1"/>
</dbReference>
<dbReference type="Gene3D" id="3.90.950.20">
    <property type="entry name" value="CinA-like"/>
    <property type="match status" value="1"/>
</dbReference>
<evidence type="ECO:0000259" key="2">
    <source>
        <dbReference type="SMART" id="SM00852"/>
    </source>
</evidence>
<dbReference type="PIRSF" id="PIRSF006728">
    <property type="entry name" value="CinA"/>
    <property type="match status" value="1"/>
</dbReference>
<dbReference type="PANTHER" id="PTHR13939">
    <property type="entry name" value="NICOTINAMIDE-NUCLEOTIDE AMIDOHYDROLASE PNCC"/>
    <property type="match status" value="1"/>
</dbReference>
<gene>
    <name evidence="3" type="ORF">AL399_01650</name>
</gene>